<accession>A0A557S546</accession>
<dbReference type="Proteomes" id="UP000316649">
    <property type="component" value="Unassembled WGS sequence"/>
</dbReference>
<evidence type="ECO:0000313" key="1">
    <source>
        <dbReference type="EMBL" id="TVO72515.1"/>
    </source>
</evidence>
<proteinExistence type="predicted"/>
<dbReference type="RefSeq" id="WP_144359519.1">
    <property type="nucleotide sequence ID" value="NZ_VMNH01000016.1"/>
</dbReference>
<keyword evidence="2" id="KW-1185">Reference proteome</keyword>
<dbReference type="OrthoDB" id="5796917at2"/>
<dbReference type="AlphaFoldDB" id="A0A557S546"/>
<dbReference type="EMBL" id="VMNH01000016">
    <property type="protein sequence ID" value="TVO72515.1"/>
    <property type="molecule type" value="Genomic_DNA"/>
</dbReference>
<comment type="caution">
    <text evidence="1">The sequence shown here is derived from an EMBL/GenBank/DDBJ whole genome shotgun (WGS) entry which is preliminary data.</text>
</comment>
<name>A0A557S546_9GAMM</name>
<organism evidence="1 2">
    <name type="scientific">Sedimenticola selenatireducens</name>
    <dbReference type="NCBI Taxonomy" id="191960"/>
    <lineage>
        <taxon>Bacteria</taxon>
        <taxon>Pseudomonadati</taxon>
        <taxon>Pseudomonadota</taxon>
        <taxon>Gammaproteobacteria</taxon>
        <taxon>Chromatiales</taxon>
        <taxon>Sedimenticolaceae</taxon>
        <taxon>Sedimenticola</taxon>
    </lineage>
</organism>
<reference evidence="1 2" key="1">
    <citation type="submission" date="2019-07" db="EMBL/GenBank/DDBJ databases">
        <title>The pathways for chlorine oxyanion respiration interact through the shared metabolite chlorate.</title>
        <authorList>
            <person name="Barnum T.P."/>
            <person name="Cheng Y."/>
            <person name="Hill K.A."/>
            <person name="Lucas L.N."/>
            <person name="Carlson H.K."/>
            <person name="Coates J.D."/>
        </authorList>
    </citation>
    <scope>NUCLEOTIDE SEQUENCE [LARGE SCALE GENOMIC DNA]</scope>
    <source>
        <strain evidence="1 2">BK-1</strain>
    </source>
</reference>
<protein>
    <submittedName>
        <fullName evidence="1">Uncharacterized protein</fullName>
    </submittedName>
</protein>
<gene>
    <name evidence="1" type="ORF">FHP88_13065</name>
</gene>
<sequence>MNPGYLILHPSPPSPLHTHVELIARLTEVQFLDKPVIHGKQQFYPGDRFLQWITYLGCSPAIPLEQNDPQQNCTIQLFGPYQAPQLISGSNTRPPRCPHCRHDFINWQTQFNKENPYPIICPACGKPLLAHQLNWRQQGGISRQFLTISHVFPGEAVPVSDLLRVLEIEGGKWEYCYAQDPIRLEVLNETDK</sequence>
<evidence type="ECO:0000313" key="2">
    <source>
        <dbReference type="Proteomes" id="UP000316649"/>
    </source>
</evidence>